<accession>A0A931BE64</accession>
<evidence type="ECO:0000313" key="1">
    <source>
        <dbReference type="EMBL" id="MBF9140858.1"/>
    </source>
</evidence>
<dbReference type="EMBL" id="JADQDP010000001">
    <property type="protein sequence ID" value="MBF9140858.1"/>
    <property type="molecule type" value="Genomic_DNA"/>
</dbReference>
<reference evidence="1 2" key="1">
    <citation type="submission" date="2020-11" db="EMBL/GenBank/DDBJ databases">
        <authorList>
            <person name="Kim M.K."/>
        </authorList>
    </citation>
    <scope>NUCLEOTIDE SEQUENCE [LARGE SCALE GENOMIC DNA]</scope>
    <source>
        <strain evidence="1 2">BT439</strain>
    </source>
</reference>
<comment type="caution">
    <text evidence="1">The sequence shown here is derived from an EMBL/GenBank/DDBJ whole genome shotgun (WGS) entry which is preliminary data.</text>
</comment>
<keyword evidence="2" id="KW-1185">Reference proteome</keyword>
<dbReference type="RefSeq" id="WP_196285194.1">
    <property type="nucleotide sequence ID" value="NZ_JADQDP010000001.1"/>
</dbReference>
<protein>
    <submittedName>
        <fullName evidence="1">Uncharacterized protein</fullName>
    </submittedName>
</protein>
<name>A0A931BE64_9BACT</name>
<sequence>MAIVNPDDPTLPTTCDTFAFDPDLNPGDCYTPDVNVGPCYNLYGFDEPFSAAPTATEIATRLTAGTGVGPLVGVFSKAANTASTIRVDQRDVPIPSNQSWAVKITNTKPVYRELARQTQNGGISKHWFAVDSNGQWFGGQNGICPRADGGPASLQLSQVIPTGEQEPQTIEGTISAFGKFDAKVITSPVALVI</sequence>
<gene>
    <name evidence="1" type="ORF">I2I01_04385</name>
</gene>
<evidence type="ECO:0000313" key="2">
    <source>
        <dbReference type="Proteomes" id="UP000645610"/>
    </source>
</evidence>
<organism evidence="1 2">
    <name type="scientific">Hymenobacter properus</name>
    <dbReference type="NCBI Taxonomy" id="2791026"/>
    <lineage>
        <taxon>Bacteria</taxon>
        <taxon>Pseudomonadati</taxon>
        <taxon>Bacteroidota</taxon>
        <taxon>Cytophagia</taxon>
        <taxon>Cytophagales</taxon>
        <taxon>Hymenobacteraceae</taxon>
        <taxon>Hymenobacter</taxon>
    </lineage>
</organism>
<dbReference type="AlphaFoldDB" id="A0A931BE64"/>
<proteinExistence type="predicted"/>
<dbReference type="Proteomes" id="UP000645610">
    <property type="component" value="Unassembled WGS sequence"/>
</dbReference>